<keyword evidence="4" id="KW-1185">Reference proteome</keyword>
<feature type="region of interest" description="Disordered" evidence="2">
    <location>
        <begin position="577"/>
        <end position="639"/>
    </location>
</feature>
<name>A0A395HAU5_9EURO</name>
<dbReference type="OrthoDB" id="2555519at2759"/>
<feature type="compositionally biased region" description="Polar residues" evidence="2">
    <location>
        <begin position="199"/>
        <end position="219"/>
    </location>
</feature>
<organism evidence="3 4">
    <name type="scientific">Aspergillus ibericus CBS 121593</name>
    <dbReference type="NCBI Taxonomy" id="1448316"/>
    <lineage>
        <taxon>Eukaryota</taxon>
        <taxon>Fungi</taxon>
        <taxon>Dikarya</taxon>
        <taxon>Ascomycota</taxon>
        <taxon>Pezizomycotina</taxon>
        <taxon>Eurotiomycetes</taxon>
        <taxon>Eurotiomycetidae</taxon>
        <taxon>Eurotiales</taxon>
        <taxon>Aspergillaceae</taxon>
        <taxon>Aspergillus</taxon>
        <taxon>Aspergillus subgen. Circumdati</taxon>
    </lineage>
</organism>
<feature type="region of interest" description="Disordered" evidence="2">
    <location>
        <begin position="451"/>
        <end position="493"/>
    </location>
</feature>
<feature type="compositionally biased region" description="Polar residues" evidence="2">
    <location>
        <begin position="353"/>
        <end position="376"/>
    </location>
</feature>
<dbReference type="EMBL" id="KZ824424">
    <property type="protein sequence ID" value="RAL04255.1"/>
    <property type="molecule type" value="Genomic_DNA"/>
</dbReference>
<feature type="compositionally biased region" description="Polar residues" evidence="2">
    <location>
        <begin position="594"/>
        <end position="605"/>
    </location>
</feature>
<feature type="compositionally biased region" description="Basic and acidic residues" evidence="2">
    <location>
        <begin position="454"/>
        <end position="464"/>
    </location>
</feature>
<feature type="compositionally biased region" description="Low complexity" evidence="2">
    <location>
        <begin position="302"/>
        <end position="313"/>
    </location>
</feature>
<reference evidence="3 4" key="1">
    <citation type="submission" date="2018-02" db="EMBL/GenBank/DDBJ databases">
        <title>The genomes of Aspergillus section Nigri reveals drivers in fungal speciation.</title>
        <authorList>
            <consortium name="DOE Joint Genome Institute"/>
            <person name="Vesth T.C."/>
            <person name="Nybo J."/>
            <person name="Theobald S."/>
            <person name="Brandl J."/>
            <person name="Frisvad J.C."/>
            <person name="Nielsen K.F."/>
            <person name="Lyhne E.K."/>
            <person name="Kogle M.E."/>
            <person name="Kuo A."/>
            <person name="Riley R."/>
            <person name="Clum A."/>
            <person name="Nolan M."/>
            <person name="Lipzen A."/>
            <person name="Salamov A."/>
            <person name="Henrissat B."/>
            <person name="Wiebenga A."/>
            <person name="De vries R.P."/>
            <person name="Grigoriev I.V."/>
            <person name="Mortensen U.H."/>
            <person name="Andersen M.R."/>
            <person name="Baker S.E."/>
        </authorList>
    </citation>
    <scope>NUCLEOTIDE SEQUENCE [LARGE SCALE GENOMIC DNA]</scope>
    <source>
        <strain evidence="3 4">CBS 121593</strain>
    </source>
</reference>
<dbReference type="VEuPathDB" id="FungiDB:BO80DRAFT_452359"/>
<evidence type="ECO:0000256" key="2">
    <source>
        <dbReference type="SAM" id="MobiDB-lite"/>
    </source>
</evidence>
<dbReference type="PANTHER" id="PTHR38701">
    <property type="entry name" value="CHROMOSOME 8, WHOLE GENOME SHOTGUN SEQUENCE"/>
    <property type="match status" value="1"/>
</dbReference>
<feature type="compositionally biased region" description="Low complexity" evidence="2">
    <location>
        <begin position="615"/>
        <end position="631"/>
    </location>
</feature>
<evidence type="ECO:0000313" key="4">
    <source>
        <dbReference type="Proteomes" id="UP000249402"/>
    </source>
</evidence>
<dbReference type="GeneID" id="37226813"/>
<feature type="compositionally biased region" description="Polar residues" evidence="2">
    <location>
        <begin position="263"/>
        <end position="290"/>
    </location>
</feature>
<keyword evidence="1" id="KW-0175">Coiled coil</keyword>
<feature type="compositionally biased region" description="Polar residues" evidence="2">
    <location>
        <begin position="10"/>
        <end position="23"/>
    </location>
</feature>
<proteinExistence type="predicted"/>
<dbReference type="Proteomes" id="UP000249402">
    <property type="component" value="Unassembled WGS sequence"/>
</dbReference>
<dbReference type="AlphaFoldDB" id="A0A395HAU5"/>
<evidence type="ECO:0000256" key="1">
    <source>
        <dbReference type="SAM" id="Coils"/>
    </source>
</evidence>
<dbReference type="STRING" id="1448316.A0A395HAU5"/>
<protein>
    <submittedName>
        <fullName evidence="3">Uncharacterized protein</fullName>
    </submittedName>
</protein>
<feature type="compositionally biased region" description="Low complexity" evidence="2">
    <location>
        <begin position="163"/>
        <end position="173"/>
    </location>
</feature>
<feature type="compositionally biased region" description="Polar residues" evidence="2">
    <location>
        <begin position="152"/>
        <end position="162"/>
    </location>
</feature>
<feature type="region of interest" description="Disordered" evidence="2">
    <location>
        <begin position="1"/>
        <end position="381"/>
    </location>
</feature>
<dbReference type="PANTHER" id="PTHR38701:SF1">
    <property type="entry name" value="UP-REGULATED DURING SEPTATION PROTEIN 1 DOMAIN-CONTAINING PROTEIN"/>
    <property type="match status" value="1"/>
</dbReference>
<dbReference type="RefSeq" id="XP_025578582.1">
    <property type="nucleotide sequence ID" value="XM_025721948.1"/>
</dbReference>
<sequence>MSRSPFRPSTPATMNAADKQNGSHLGKPLTPALSAAFHRSQKTPLTPRLATPGGYRTPKRLTPSEHPSSAPSKRDPEPSLLSANVTPRSGSRNSRRDGAVTSPNNTPTNGSQSPQVSWAQPHVGQVSNTGRLRTERSPVRGGMLEPARTTRARTVTIESNHLSRPNSSSDNSSGAPMFFHASDARSTISEQEPRPKLQSKPSATTFVYANGAQERQTAVSELGGTNYKRRSTGLTRSVVSAKPSASPRLRPARVDSNPRLSDGPSQVGSQLDDSFETGSQGHSPPLSSVSARPIPAVRHIKSSSLDSANSGLSPPQREPLRPSPLIISPSEPRLDANNIASEPLPGLRPRVFSNGSIASVDTHNSGMQSPSKSESGQGNGVALNNARTERKILDLEISNSSLLAINRTLEREMRKQNAELRRYRRLSRSGRLSMAPSSRSVSDALSIPAEITEGSEHSSVRSPEELSDFSDEESVDDGVISPDSQADPDTQHRARDEKRFLIDLAKHQELLADSQRMNQSLKRCLGWTEELIKEAQRALEYNVHVNDVQLGGRVLNPEELHELELRELRELEEQGQNPFFAPSHPTTPTTGTGLSFNTHLTNSPVPSTPLKSGLTYTPSPNSLNPPSTTSPGHLHTSVTNLAPNGAISFNRNVRFRGT</sequence>
<feature type="compositionally biased region" description="Acidic residues" evidence="2">
    <location>
        <begin position="465"/>
        <end position="476"/>
    </location>
</feature>
<feature type="coiled-coil region" evidence="1">
    <location>
        <begin position="399"/>
        <end position="426"/>
    </location>
</feature>
<gene>
    <name evidence="3" type="ORF">BO80DRAFT_452359</name>
</gene>
<feature type="compositionally biased region" description="Polar residues" evidence="2">
    <location>
        <begin position="81"/>
        <end position="92"/>
    </location>
</feature>
<accession>A0A395HAU5</accession>
<feature type="compositionally biased region" description="Polar residues" evidence="2">
    <location>
        <begin position="101"/>
        <end position="118"/>
    </location>
</feature>
<evidence type="ECO:0000313" key="3">
    <source>
        <dbReference type="EMBL" id="RAL04255.1"/>
    </source>
</evidence>